<dbReference type="InterPro" id="IPR011453">
    <property type="entry name" value="DUF1559"/>
</dbReference>
<evidence type="ECO:0000313" key="2">
    <source>
        <dbReference type="EMBL" id="QDS99903.1"/>
    </source>
</evidence>
<dbReference type="InterPro" id="IPR045584">
    <property type="entry name" value="Pilin-like"/>
</dbReference>
<keyword evidence="3" id="KW-1185">Reference proteome</keyword>
<dbReference type="Proteomes" id="UP000319852">
    <property type="component" value="Chromosome"/>
</dbReference>
<organism evidence="2 3">
    <name type="scientific">Adhaeretor mobilis</name>
    <dbReference type="NCBI Taxonomy" id="1930276"/>
    <lineage>
        <taxon>Bacteria</taxon>
        <taxon>Pseudomonadati</taxon>
        <taxon>Planctomycetota</taxon>
        <taxon>Planctomycetia</taxon>
        <taxon>Pirellulales</taxon>
        <taxon>Lacipirellulaceae</taxon>
        <taxon>Adhaeretor</taxon>
    </lineage>
</organism>
<protein>
    <recommendedName>
        <fullName evidence="1">DUF1559 domain-containing protein</fullName>
    </recommendedName>
</protein>
<dbReference type="RefSeq" id="WP_145061053.1">
    <property type="nucleotide sequence ID" value="NZ_CP036263.1"/>
</dbReference>
<dbReference type="PANTHER" id="PTHR30093:SF2">
    <property type="entry name" value="TYPE II SECRETION SYSTEM PROTEIN H"/>
    <property type="match status" value="1"/>
</dbReference>
<accession>A0A517MYH6</accession>
<dbReference type="Gene3D" id="3.30.700.10">
    <property type="entry name" value="Glycoprotein, Type 4 Pilin"/>
    <property type="match status" value="1"/>
</dbReference>
<dbReference type="Pfam" id="PF07963">
    <property type="entry name" value="N_methyl"/>
    <property type="match status" value="1"/>
</dbReference>
<dbReference type="OrthoDB" id="287493at2"/>
<sequence length="349" mass="38071">MSKRHYSPASSQNRSGFTLVELLVVIAIIGVLVGLLLPAVQAAREAARRISCANNVKNISLAIQNHVSAKQTFPISTPYDLDCEGDLFVDYDANPPTVEYVGPGNCNKLDKTGRTGRGWIVEVLPYMEQQGLYDQFKNGGAFEGNFSGKKGMRSSNSAVREGMATVLPMFSCPSDVSSSELSTDQFWFPSIEVALTSYKGVIGDTSILDLKPDIGSTPDCHDKTGCNGLMWRNTYFNPFKMKDVPDGTSNTYVVGEAVASIDFHSVAFFSDGDWATCGEPLNFFPFDTSVESLKSTQIWPEVRGFRSLHPGGAHMAMVDSSVQFVSDSVDHETYRAFSTRNGAEVVSNE</sequence>
<dbReference type="InterPro" id="IPR027558">
    <property type="entry name" value="Pre_pil_HX9DG_C"/>
</dbReference>
<dbReference type="SUPFAM" id="SSF54523">
    <property type="entry name" value="Pili subunits"/>
    <property type="match status" value="1"/>
</dbReference>
<dbReference type="InterPro" id="IPR012902">
    <property type="entry name" value="N_methyl_site"/>
</dbReference>
<dbReference type="KEGG" id="amob:HG15A2_32340"/>
<dbReference type="AlphaFoldDB" id="A0A517MYH6"/>
<dbReference type="Pfam" id="PF07596">
    <property type="entry name" value="SBP_bac_10"/>
    <property type="match status" value="1"/>
</dbReference>
<dbReference type="PROSITE" id="PS00409">
    <property type="entry name" value="PROKAR_NTER_METHYL"/>
    <property type="match status" value="1"/>
</dbReference>
<evidence type="ECO:0000259" key="1">
    <source>
        <dbReference type="Pfam" id="PF07596"/>
    </source>
</evidence>
<dbReference type="EMBL" id="CP036263">
    <property type="protein sequence ID" value="QDS99903.1"/>
    <property type="molecule type" value="Genomic_DNA"/>
</dbReference>
<reference evidence="2 3" key="1">
    <citation type="submission" date="2019-02" db="EMBL/GenBank/DDBJ databases">
        <title>Deep-cultivation of Planctomycetes and their phenomic and genomic characterization uncovers novel biology.</title>
        <authorList>
            <person name="Wiegand S."/>
            <person name="Jogler M."/>
            <person name="Boedeker C."/>
            <person name="Pinto D."/>
            <person name="Vollmers J."/>
            <person name="Rivas-Marin E."/>
            <person name="Kohn T."/>
            <person name="Peeters S.H."/>
            <person name="Heuer A."/>
            <person name="Rast P."/>
            <person name="Oberbeckmann S."/>
            <person name="Bunk B."/>
            <person name="Jeske O."/>
            <person name="Meyerdierks A."/>
            <person name="Storesund J.E."/>
            <person name="Kallscheuer N."/>
            <person name="Luecker S."/>
            <person name="Lage O.M."/>
            <person name="Pohl T."/>
            <person name="Merkel B.J."/>
            <person name="Hornburger P."/>
            <person name="Mueller R.-W."/>
            <person name="Bruemmer F."/>
            <person name="Labrenz M."/>
            <person name="Spormann A.M."/>
            <person name="Op den Camp H."/>
            <person name="Overmann J."/>
            <person name="Amann R."/>
            <person name="Jetten M.S.M."/>
            <person name="Mascher T."/>
            <person name="Medema M.H."/>
            <person name="Devos D.P."/>
            <person name="Kaster A.-K."/>
            <person name="Ovreas L."/>
            <person name="Rohde M."/>
            <person name="Galperin M.Y."/>
            <person name="Jogler C."/>
        </authorList>
    </citation>
    <scope>NUCLEOTIDE SEQUENCE [LARGE SCALE GENOMIC DNA]</scope>
    <source>
        <strain evidence="2 3">HG15A2</strain>
    </source>
</reference>
<dbReference type="PANTHER" id="PTHR30093">
    <property type="entry name" value="GENERAL SECRETION PATHWAY PROTEIN G"/>
    <property type="match status" value="1"/>
</dbReference>
<name>A0A517MYH6_9BACT</name>
<proteinExistence type="predicted"/>
<dbReference type="NCBIfam" id="TIGR04294">
    <property type="entry name" value="pre_pil_HX9DG"/>
    <property type="match status" value="1"/>
</dbReference>
<gene>
    <name evidence="2" type="ORF">HG15A2_32340</name>
</gene>
<feature type="domain" description="DUF1559" evidence="1">
    <location>
        <begin position="41"/>
        <end position="332"/>
    </location>
</feature>
<evidence type="ECO:0000313" key="3">
    <source>
        <dbReference type="Proteomes" id="UP000319852"/>
    </source>
</evidence>
<dbReference type="NCBIfam" id="TIGR02532">
    <property type="entry name" value="IV_pilin_GFxxxE"/>
    <property type="match status" value="1"/>
</dbReference>